<proteinExistence type="predicted"/>
<dbReference type="AlphaFoldDB" id="A0A383D920"/>
<evidence type="ECO:0000313" key="1">
    <source>
        <dbReference type="EMBL" id="SVE40800.1"/>
    </source>
</evidence>
<organism evidence="1">
    <name type="scientific">marine metagenome</name>
    <dbReference type="NCBI Taxonomy" id="408172"/>
    <lineage>
        <taxon>unclassified sequences</taxon>
        <taxon>metagenomes</taxon>
        <taxon>ecological metagenomes</taxon>
    </lineage>
</organism>
<sequence>MDILRKDVAEMEAWTSYLNTQPSWGEYLASIRDVVTWQGTDLL</sequence>
<dbReference type="EMBL" id="UINC01215211">
    <property type="protein sequence ID" value="SVE40800.1"/>
    <property type="molecule type" value="Genomic_DNA"/>
</dbReference>
<accession>A0A383D920</accession>
<gene>
    <name evidence="1" type="ORF">METZ01_LOCUS493654</name>
</gene>
<reference evidence="1" key="1">
    <citation type="submission" date="2018-05" db="EMBL/GenBank/DDBJ databases">
        <authorList>
            <person name="Lanie J.A."/>
            <person name="Ng W.-L."/>
            <person name="Kazmierczak K.M."/>
            <person name="Andrzejewski T.M."/>
            <person name="Davidsen T.M."/>
            <person name="Wayne K.J."/>
            <person name="Tettelin H."/>
            <person name="Glass J.I."/>
            <person name="Rusch D."/>
            <person name="Podicherti R."/>
            <person name="Tsui H.-C.T."/>
            <person name="Winkler M.E."/>
        </authorList>
    </citation>
    <scope>NUCLEOTIDE SEQUENCE</scope>
</reference>
<name>A0A383D920_9ZZZZ</name>
<protein>
    <submittedName>
        <fullName evidence="1">Uncharacterized protein</fullName>
    </submittedName>
</protein>